<organism evidence="1 2">
    <name type="scientific">Dreissena polymorpha</name>
    <name type="common">Zebra mussel</name>
    <name type="synonym">Mytilus polymorpha</name>
    <dbReference type="NCBI Taxonomy" id="45954"/>
    <lineage>
        <taxon>Eukaryota</taxon>
        <taxon>Metazoa</taxon>
        <taxon>Spiralia</taxon>
        <taxon>Lophotrochozoa</taxon>
        <taxon>Mollusca</taxon>
        <taxon>Bivalvia</taxon>
        <taxon>Autobranchia</taxon>
        <taxon>Heteroconchia</taxon>
        <taxon>Euheterodonta</taxon>
        <taxon>Imparidentia</taxon>
        <taxon>Neoheterodontei</taxon>
        <taxon>Myida</taxon>
        <taxon>Dreissenoidea</taxon>
        <taxon>Dreissenidae</taxon>
        <taxon>Dreissena</taxon>
    </lineage>
</organism>
<comment type="caution">
    <text evidence="1">The sequence shown here is derived from an EMBL/GenBank/DDBJ whole genome shotgun (WGS) entry which is preliminary data.</text>
</comment>
<dbReference type="Proteomes" id="UP000828390">
    <property type="component" value="Unassembled WGS sequence"/>
</dbReference>
<evidence type="ECO:0000313" key="2">
    <source>
        <dbReference type="Proteomes" id="UP000828390"/>
    </source>
</evidence>
<gene>
    <name evidence="1" type="ORF">DPMN_009075</name>
</gene>
<accession>A0A9D4MZW3</accession>
<protein>
    <submittedName>
        <fullName evidence="1">Uncharacterized protein</fullName>
    </submittedName>
</protein>
<reference evidence="1" key="2">
    <citation type="submission" date="2020-11" db="EMBL/GenBank/DDBJ databases">
        <authorList>
            <person name="McCartney M.A."/>
            <person name="Auch B."/>
            <person name="Kono T."/>
            <person name="Mallez S."/>
            <person name="Becker A."/>
            <person name="Gohl D.M."/>
            <person name="Silverstein K.A.T."/>
            <person name="Koren S."/>
            <person name="Bechman K.B."/>
            <person name="Herman A."/>
            <person name="Abrahante J.E."/>
            <person name="Garbe J."/>
        </authorList>
    </citation>
    <scope>NUCLEOTIDE SEQUENCE</scope>
    <source>
        <strain evidence="1">Duluth1</strain>
        <tissue evidence="1">Whole animal</tissue>
    </source>
</reference>
<evidence type="ECO:0000313" key="1">
    <source>
        <dbReference type="EMBL" id="KAH3885086.1"/>
    </source>
</evidence>
<proteinExistence type="predicted"/>
<dbReference type="AlphaFoldDB" id="A0A9D4MZW3"/>
<name>A0A9D4MZW3_DREPO</name>
<dbReference type="EMBL" id="JAIWYP010000001">
    <property type="protein sequence ID" value="KAH3885086.1"/>
    <property type="molecule type" value="Genomic_DNA"/>
</dbReference>
<sequence>MEVSSEKSKIMFNSISNISGDITMNSVKLEKVTGFKYRYMGATLSKNGTSTVAV</sequence>
<reference evidence="1" key="1">
    <citation type="journal article" date="2019" name="bioRxiv">
        <title>The Genome of the Zebra Mussel, Dreissena polymorpha: A Resource for Invasive Species Research.</title>
        <authorList>
            <person name="McCartney M.A."/>
            <person name="Auch B."/>
            <person name="Kono T."/>
            <person name="Mallez S."/>
            <person name="Zhang Y."/>
            <person name="Obille A."/>
            <person name="Becker A."/>
            <person name="Abrahante J.E."/>
            <person name="Garbe J."/>
            <person name="Badalamenti J.P."/>
            <person name="Herman A."/>
            <person name="Mangelson H."/>
            <person name="Liachko I."/>
            <person name="Sullivan S."/>
            <person name="Sone E.D."/>
            <person name="Koren S."/>
            <person name="Silverstein K.A.T."/>
            <person name="Beckman K.B."/>
            <person name="Gohl D.M."/>
        </authorList>
    </citation>
    <scope>NUCLEOTIDE SEQUENCE</scope>
    <source>
        <strain evidence="1">Duluth1</strain>
        <tissue evidence="1">Whole animal</tissue>
    </source>
</reference>
<keyword evidence="2" id="KW-1185">Reference proteome</keyword>